<feature type="transmembrane region" description="Helical" evidence="1">
    <location>
        <begin position="208"/>
        <end position="233"/>
    </location>
</feature>
<dbReference type="Proteomes" id="UP000604046">
    <property type="component" value="Unassembled WGS sequence"/>
</dbReference>
<feature type="transmembrane region" description="Helical" evidence="1">
    <location>
        <begin position="517"/>
        <end position="536"/>
    </location>
</feature>
<name>A0A812TZF3_9DINO</name>
<gene>
    <name evidence="2" type="ORF">SNAT2548_LOCUS30888</name>
</gene>
<comment type="caution">
    <text evidence="2">The sequence shown here is derived from an EMBL/GenBank/DDBJ whole genome shotgun (WGS) entry which is preliminary data.</text>
</comment>
<keyword evidence="1" id="KW-0812">Transmembrane</keyword>
<proteinExistence type="predicted"/>
<evidence type="ECO:0000256" key="1">
    <source>
        <dbReference type="SAM" id="Phobius"/>
    </source>
</evidence>
<evidence type="ECO:0000313" key="3">
    <source>
        <dbReference type="Proteomes" id="UP000604046"/>
    </source>
</evidence>
<dbReference type="OrthoDB" id="428028at2759"/>
<feature type="transmembrane region" description="Helical" evidence="1">
    <location>
        <begin position="485"/>
        <end position="505"/>
    </location>
</feature>
<feature type="transmembrane region" description="Helical" evidence="1">
    <location>
        <begin position="93"/>
        <end position="113"/>
    </location>
</feature>
<keyword evidence="1" id="KW-0472">Membrane</keyword>
<protein>
    <submittedName>
        <fullName evidence="2">Uncharacterized protein</fullName>
    </submittedName>
</protein>
<organism evidence="2 3">
    <name type="scientific">Symbiodinium natans</name>
    <dbReference type="NCBI Taxonomy" id="878477"/>
    <lineage>
        <taxon>Eukaryota</taxon>
        <taxon>Sar</taxon>
        <taxon>Alveolata</taxon>
        <taxon>Dinophyceae</taxon>
        <taxon>Suessiales</taxon>
        <taxon>Symbiodiniaceae</taxon>
        <taxon>Symbiodinium</taxon>
    </lineage>
</organism>
<keyword evidence="1" id="KW-1133">Transmembrane helix</keyword>
<dbReference type="AlphaFoldDB" id="A0A812TZF3"/>
<sequence>MVSSLLFLLSAVSAQDFAPLAPLPGKGDLPSASLSSSVNDFEAAARQDVDAHEGRHLVLLGAVLAATCIFSGVILGFLLLASVAGLAMPLMGALPSTSAALFAMQVLAAVGFAEAPPALKDLGVPLGWMAPRPDSVLVGCILVLAFVWLARRTAVRLHRKNLGPRGVAQLPHGLSPGSWELRALGLVAFPLAAASTQLVASLDQADSAVAGLVVSSVILCFLANQAALAFCFVRRVLDEGTVKRTLLPELGRGSGGHEVFIDKLCDELRALPLSASPPGQAMSDWLGTSGWCVAPPVALIEETEWSDEAHDTFRERMAHASPVSEDGTWQKVPDSLDDELQDQPLLEAKSQAAVSDVPTSLPEPQVLFRGGASVVKEFHPLTVKSTVCFDGPAREACAGVACLPWLDCAVPSSALQRVEDVSGSVTLRVHPSQLAGKLSSGHYAACFDWGTKSPWRWPLDLAAQVLLGLWVGLQRSGRQVLPAAGQIVVDAITLAVLAGLVLCFFKVSAWEHWIDNLALRSAYLMVLEVVSLKVMWDPLGRHALEVPAAVLAAGLVLVPVSISLLSGVCLVGVALGRLETQGLWQDRMLQMSVAGWADATRESEERNFSGFCDVQRFPRGSSRDVEVVLPGSRKAFAILLPGRSRLRIQHLQLLPPAMRGAEVRVLHGADGSDRPRLPLPPWFLFAPEGKGAFSLEAEASPAPPGVVPLAALLSPGHPGMLIYAEASHNREDADWRQAVLGFFRDEGGALAEEALRHIAAAQEHSDLHPCLVVVEVLPSLASEFMDDRCQVPDDV</sequence>
<accession>A0A812TZF3</accession>
<feature type="transmembrane region" description="Helical" evidence="1">
    <location>
        <begin position="133"/>
        <end position="150"/>
    </location>
</feature>
<keyword evidence="3" id="KW-1185">Reference proteome</keyword>
<feature type="transmembrane region" description="Helical" evidence="1">
    <location>
        <begin position="548"/>
        <end position="575"/>
    </location>
</feature>
<feature type="transmembrane region" description="Helical" evidence="1">
    <location>
        <begin position="57"/>
        <end position="81"/>
    </location>
</feature>
<reference evidence="2" key="1">
    <citation type="submission" date="2021-02" db="EMBL/GenBank/DDBJ databases">
        <authorList>
            <person name="Dougan E. K."/>
            <person name="Rhodes N."/>
            <person name="Thang M."/>
            <person name="Chan C."/>
        </authorList>
    </citation>
    <scope>NUCLEOTIDE SEQUENCE</scope>
</reference>
<evidence type="ECO:0000313" key="2">
    <source>
        <dbReference type="EMBL" id="CAE7550089.1"/>
    </source>
</evidence>
<dbReference type="EMBL" id="CAJNDS010002630">
    <property type="protein sequence ID" value="CAE7550089.1"/>
    <property type="molecule type" value="Genomic_DNA"/>
</dbReference>